<dbReference type="AlphaFoldDB" id="M1P1M0"/>
<protein>
    <submittedName>
        <fullName evidence="5">R-phenyllactate dehydratase small subunit</fullName>
    </submittedName>
</protein>
<proteinExistence type="inferred from homology"/>
<dbReference type="PANTHER" id="PTHR30548">
    <property type="entry name" value="2-HYDROXYGLUTARYL-COA DEHYDRATASE, D-COMPONENT-RELATED"/>
    <property type="match status" value="1"/>
</dbReference>
<dbReference type="GO" id="GO:0051536">
    <property type="term" value="F:iron-sulfur cluster binding"/>
    <property type="evidence" value="ECO:0007669"/>
    <property type="project" value="UniProtKB-KW"/>
</dbReference>
<dbReference type="Gene3D" id="1.20.1270.370">
    <property type="match status" value="1"/>
</dbReference>
<gene>
    <name evidence="5" type="ORF">FLSS-21_0016</name>
</gene>
<keyword evidence="3" id="KW-0408">Iron</keyword>
<dbReference type="GO" id="GO:0046872">
    <property type="term" value="F:metal ion binding"/>
    <property type="evidence" value="ECO:0007669"/>
    <property type="project" value="UniProtKB-KW"/>
</dbReference>
<dbReference type="Gene3D" id="3.40.50.11890">
    <property type="match status" value="1"/>
</dbReference>
<evidence type="ECO:0000313" key="5">
    <source>
        <dbReference type="EMBL" id="AGF93291.1"/>
    </source>
</evidence>
<keyword evidence="4" id="KW-0411">Iron-sulfur</keyword>
<evidence type="ECO:0000256" key="3">
    <source>
        <dbReference type="ARBA" id="ARBA00023004"/>
    </source>
</evidence>
<accession>M1P1M0</accession>
<comment type="similarity">
    <text evidence="1">Belongs to the FldB/FldC dehydratase alpha/beta subunit family.</text>
</comment>
<evidence type="ECO:0000256" key="2">
    <source>
        <dbReference type="ARBA" id="ARBA00022723"/>
    </source>
</evidence>
<sequence length="374" mass="40827">MKSAMDKIRQDPASAIEAQKQQGARIIGCFPLYPPAALFSAMDLLPVVLWGLKSAVPTLAESDKHVQPYACAIGRELMQFILSAPGGLLDGVFAYNACDTLRNFPEIIASANRAAGRDIAMLHLHVPQVNPERSYAQNYLENEITRLIESTENAFGVSFSPEKFHRATEAYARVRDLCRQAEQRVAKGALSFGAFCGAVLAGYFMPAAEQEKHLDSLIAAADEENPAGGIPVVVSGIMPPPPAVIRAMETAGLRVAANDIASLRRSYGYSPPAMTDPGAYYTDFFANRPPCTTLLYHSDDRVTAFLQMVENAGARGVIFCGEKFCEYEYFEFPYLEKRLKDMGVAVLFLESGADEKENVAAQATRVAAFAEMLE</sequence>
<dbReference type="Pfam" id="PF06050">
    <property type="entry name" value="HGD-D"/>
    <property type="match status" value="1"/>
</dbReference>
<dbReference type="PANTHER" id="PTHR30548:SF5">
    <property type="entry name" value="SUBUNIT OF OXYGEN-SENSITIVE 2-HYDROXYISOCAPROYL-COA DEHYDRATASE"/>
    <property type="match status" value="1"/>
</dbReference>
<dbReference type="EMBL" id="JX684087">
    <property type="protein sequence ID" value="AGF93291.1"/>
    <property type="molecule type" value="Genomic_DNA"/>
</dbReference>
<dbReference type="InterPro" id="IPR010327">
    <property type="entry name" value="FldB/FldC_alpha/beta"/>
</dbReference>
<evidence type="ECO:0000256" key="4">
    <source>
        <dbReference type="ARBA" id="ARBA00023014"/>
    </source>
</evidence>
<dbReference type="Gene3D" id="3.40.50.11900">
    <property type="match status" value="1"/>
</dbReference>
<reference evidence="5" key="1">
    <citation type="journal article" date="2013" name="Syst. Appl. Microbiol.">
        <title>New insights into the archaeal diversity of a hypersaline microbial mat obtained by a metagenomic approach.</title>
        <authorList>
            <person name="Lopez-Lopez A."/>
            <person name="Richter M."/>
            <person name="Pena A."/>
            <person name="Tamames J."/>
            <person name="Rossello-Mora R."/>
        </authorList>
    </citation>
    <scope>NUCLEOTIDE SEQUENCE</scope>
</reference>
<evidence type="ECO:0000256" key="1">
    <source>
        <dbReference type="ARBA" id="ARBA00005806"/>
    </source>
</evidence>
<name>M1P1M0_9ZZZZ</name>
<keyword evidence="2" id="KW-0479">Metal-binding</keyword>
<organism evidence="5">
    <name type="scientific">uncultured organism</name>
    <dbReference type="NCBI Taxonomy" id="155900"/>
    <lineage>
        <taxon>unclassified sequences</taxon>
        <taxon>environmental samples</taxon>
    </lineage>
</organism>